<reference evidence="2 3" key="2">
    <citation type="submission" date="2018-11" db="EMBL/GenBank/DDBJ databases">
        <authorList>
            <consortium name="Pathogen Informatics"/>
        </authorList>
    </citation>
    <scope>NUCLEOTIDE SEQUENCE [LARGE SCALE GENOMIC DNA]</scope>
</reference>
<evidence type="ECO:0000313" key="2">
    <source>
        <dbReference type="EMBL" id="VDP20422.1"/>
    </source>
</evidence>
<dbReference type="STRING" id="387005.A0A183I5U6"/>
<dbReference type="Proteomes" id="UP000267606">
    <property type="component" value="Unassembled WGS sequence"/>
</dbReference>
<keyword evidence="3" id="KW-1185">Reference proteome</keyword>
<evidence type="ECO:0000313" key="3">
    <source>
        <dbReference type="Proteomes" id="UP000267606"/>
    </source>
</evidence>
<dbReference type="AlphaFoldDB" id="A0A183I5U6"/>
<organism evidence="4">
    <name type="scientific">Onchocerca flexuosa</name>
    <dbReference type="NCBI Taxonomy" id="387005"/>
    <lineage>
        <taxon>Eukaryota</taxon>
        <taxon>Metazoa</taxon>
        <taxon>Ecdysozoa</taxon>
        <taxon>Nematoda</taxon>
        <taxon>Chromadorea</taxon>
        <taxon>Rhabditida</taxon>
        <taxon>Spirurina</taxon>
        <taxon>Spiruromorpha</taxon>
        <taxon>Filarioidea</taxon>
        <taxon>Onchocercidae</taxon>
        <taxon>Onchocerca</taxon>
    </lineage>
</organism>
<accession>A0A183I5U6</accession>
<reference evidence="4" key="1">
    <citation type="submission" date="2016-06" db="UniProtKB">
        <authorList>
            <consortium name="WormBaseParasite"/>
        </authorList>
    </citation>
    <scope>IDENTIFICATION</scope>
</reference>
<evidence type="ECO:0000313" key="4">
    <source>
        <dbReference type="WBParaSite" id="OFLC_0001511901-mRNA-1"/>
    </source>
</evidence>
<dbReference type="EMBL" id="UZAJ01041622">
    <property type="protein sequence ID" value="VDP20422.1"/>
    <property type="molecule type" value="Genomic_DNA"/>
</dbReference>
<feature type="region of interest" description="Disordered" evidence="1">
    <location>
        <begin position="114"/>
        <end position="135"/>
    </location>
</feature>
<proteinExistence type="predicted"/>
<gene>
    <name evidence="2" type="ORF">OFLC_LOCUS15108</name>
</gene>
<sequence>MVQAFEYVGNVSIIVIRFKRSREECCYENKNQERSSTITTRSTSPKNGLNILRNIEERLEQISEAINKIDDDSSNNWKGSFNKLELMPNSINRSLNENSFSGWRSGSSIVSKNSTSRVVSPSSAPPDPHNDQESTYRFSIRKKIDMFDRLNAAAIIDSKERFQRAKLTLDEQLRLRTPEGKIIKLYNV</sequence>
<evidence type="ECO:0000256" key="1">
    <source>
        <dbReference type="SAM" id="MobiDB-lite"/>
    </source>
</evidence>
<name>A0A183I5U6_9BILA</name>
<dbReference type="WBParaSite" id="OFLC_0001511901-mRNA-1">
    <property type="protein sequence ID" value="OFLC_0001511901-mRNA-1"/>
    <property type="gene ID" value="OFLC_0001511901"/>
</dbReference>
<protein>
    <submittedName>
        <fullName evidence="2 4">Uncharacterized protein</fullName>
    </submittedName>
</protein>